<evidence type="ECO:0000313" key="2">
    <source>
        <dbReference type="EMBL" id="PWG81785.1"/>
    </source>
</evidence>
<feature type="chain" id="PRO_5015420858" description="Type IX secretion system membrane protein PorP/SprF" evidence="1">
    <location>
        <begin position="27"/>
        <end position="306"/>
    </location>
</feature>
<keyword evidence="1" id="KW-0732">Signal</keyword>
<proteinExistence type="predicted"/>
<keyword evidence="3" id="KW-1185">Reference proteome</keyword>
<gene>
    <name evidence="2" type="ORF">DDR33_05335</name>
</gene>
<evidence type="ECO:0000256" key="1">
    <source>
        <dbReference type="SAM" id="SignalP"/>
    </source>
</evidence>
<dbReference type="RefSeq" id="WP_109414727.1">
    <property type="nucleotide sequence ID" value="NZ_QEAS01000003.1"/>
</dbReference>
<evidence type="ECO:0000313" key="3">
    <source>
        <dbReference type="Proteomes" id="UP000245647"/>
    </source>
</evidence>
<name>A0A2U2PK53_9SPHI</name>
<dbReference type="EMBL" id="QEAS01000003">
    <property type="protein sequence ID" value="PWG81785.1"/>
    <property type="molecule type" value="Genomic_DNA"/>
</dbReference>
<accession>A0A2U2PK53</accession>
<organism evidence="2 3">
    <name type="scientific">Pararcticibacter amylolyticus</name>
    <dbReference type="NCBI Taxonomy" id="2173175"/>
    <lineage>
        <taxon>Bacteria</taxon>
        <taxon>Pseudomonadati</taxon>
        <taxon>Bacteroidota</taxon>
        <taxon>Sphingobacteriia</taxon>
        <taxon>Sphingobacteriales</taxon>
        <taxon>Sphingobacteriaceae</taxon>
        <taxon>Pararcticibacter</taxon>
    </lineage>
</organism>
<dbReference type="NCBIfam" id="TIGR03519">
    <property type="entry name" value="T9SS_PorP_fam"/>
    <property type="match status" value="1"/>
</dbReference>
<comment type="caution">
    <text evidence="2">The sequence shown here is derived from an EMBL/GenBank/DDBJ whole genome shotgun (WGS) entry which is preliminary data.</text>
</comment>
<reference evidence="2 3" key="1">
    <citation type="submission" date="2018-04" db="EMBL/GenBank/DDBJ databases">
        <title>Pedobacter chongqingensis sp. nov., isolated from a rottenly hemp rope.</title>
        <authorList>
            <person name="Cai Y."/>
        </authorList>
    </citation>
    <scope>NUCLEOTIDE SEQUENCE [LARGE SCALE GENOMIC DNA]</scope>
    <source>
        <strain evidence="2 3">FJ4-8</strain>
    </source>
</reference>
<protein>
    <recommendedName>
        <fullName evidence="4">Type IX secretion system membrane protein PorP/SprF</fullName>
    </recommendedName>
</protein>
<sequence length="306" mass="33717">MMKNRSLLKAALAFLAVVCAVQGSKAQQQFNYTQFNDNLTPINPAWSLTVDGGAANLLARKQWVGIDGAPTSYMFNTFLPIRKINGTAGVMVLKDKLAVEDLSEVNLFVAKAVSLSSDTYLSVSLNGGFRNYKALYSQLDPNDPTIANSDIQENEGNIGASVMIYNPEKFYAGISLPRLSIRDLGKGSVESSRYMKKFYYMNMGFFIPMKAQGMRASISSLVAYTANVPLQADISGKLFFGDALGIGMNYRSNNEMAGLLSMMFGQFKMGYSYQFGFGQNKISTFSAATHEITTTFYFNKAFKPLF</sequence>
<dbReference type="Pfam" id="PF11751">
    <property type="entry name" value="PorP_SprF"/>
    <property type="match status" value="1"/>
</dbReference>
<dbReference type="Proteomes" id="UP000245647">
    <property type="component" value="Unassembled WGS sequence"/>
</dbReference>
<dbReference type="OrthoDB" id="1493187at2"/>
<dbReference type="AlphaFoldDB" id="A0A2U2PK53"/>
<feature type="signal peptide" evidence="1">
    <location>
        <begin position="1"/>
        <end position="26"/>
    </location>
</feature>
<dbReference type="InterPro" id="IPR019861">
    <property type="entry name" value="PorP/SprF_Bacteroidetes"/>
</dbReference>
<evidence type="ECO:0008006" key="4">
    <source>
        <dbReference type="Google" id="ProtNLM"/>
    </source>
</evidence>